<feature type="domain" description="Peptidase M12B" evidence="3">
    <location>
        <begin position="210"/>
        <end position="394"/>
    </location>
</feature>
<dbReference type="Gene3D" id="3.40.390.10">
    <property type="entry name" value="Collagenase (Catalytic Domain)"/>
    <property type="match status" value="1"/>
</dbReference>
<dbReference type="InterPro" id="IPR024079">
    <property type="entry name" value="MetalloPept_cat_dom_sf"/>
</dbReference>
<dbReference type="GO" id="GO:0006509">
    <property type="term" value="P:membrane protein ectodomain proteolysis"/>
    <property type="evidence" value="ECO:0007669"/>
    <property type="project" value="TreeGrafter"/>
</dbReference>
<accession>A0A444H9M1</accession>
<dbReference type="InterPro" id="IPR001590">
    <property type="entry name" value="Peptidase_M12B"/>
</dbReference>
<dbReference type="AlphaFoldDB" id="A0A444H9M1"/>
<feature type="signal peptide" evidence="2">
    <location>
        <begin position="1"/>
        <end position="18"/>
    </location>
</feature>
<dbReference type="SUPFAM" id="SSF55486">
    <property type="entry name" value="Metalloproteases ('zincins'), catalytic domain"/>
    <property type="match status" value="1"/>
</dbReference>
<feature type="chain" id="PRO_5019280664" evidence="2">
    <location>
        <begin position="19"/>
        <end position="512"/>
    </location>
</feature>
<dbReference type="Pfam" id="PF13688">
    <property type="entry name" value="Reprolysin_5"/>
    <property type="match status" value="1"/>
</dbReference>
<dbReference type="InterPro" id="IPR026444">
    <property type="entry name" value="Secre_tail"/>
</dbReference>
<keyword evidence="5" id="KW-1185">Reference proteome</keyword>
<comment type="caution">
    <text evidence="4">The sequence shown here is derived from an EMBL/GenBank/DDBJ whole genome shotgun (WGS) entry which is preliminary data.</text>
</comment>
<organism evidence="4 5">
    <name type="scientific">Flavobacterium cerinum</name>
    <dbReference type="NCBI Taxonomy" id="2502784"/>
    <lineage>
        <taxon>Bacteria</taxon>
        <taxon>Pseudomonadati</taxon>
        <taxon>Bacteroidota</taxon>
        <taxon>Flavobacteriia</taxon>
        <taxon>Flavobacteriales</taxon>
        <taxon>Flavobacteriaceae</taxon>
        <taxon>Flavobacterium</taxon>
    </lineage>
</organism>
<dbReference type="OrthoDB" id="1182309at2"/>
<evidence type="ECO:0000256" key="1">
    <source>
        <dbReference type="ARBA" id="ARBA00022729"/>
    </source>
</evidence>
<dbReference type="PROSITE" id="PS50215">
    <property type="entry name" value="ADAM_MEPRO"/>
    <property type="match status" value="1"/>
</dbReference>
<gene>
    <name evidence="4" type="ORF">EPI11_10455</name>
</gene>
<evidence type="ECO:0000259" key="3">
    <source>
        <dbReference type="PROSITE" id="PS50215"/>
    </source>
</evidence>
<evidence type="ECO:0000256" key="2">
    <source>
        <dbReference type="SAM" id="SignalP"/>
    </source>
</evidence>
<reference evidence="4 5" key="1">
    <citation type="submission" date="2019-01" db="EMBL/GenBank/DDBJ databases">
        <title>Flavobacterium sp. nov.,isolated from freshwater.</title>
        <authorList>
            <person name="Zhang R."/>
            <person name="Du Z.-J."/>
        </authorList>
    </citation>
    <scope>NUCLEOTIDE SEQUENCE [LARGE SCALE GENOMIC DNA]</scope>
    <source>
        <strain evidence="4 5">1E403</strain>
    </source>
</reference>
<keyword evidence="1 2" id="KW-0732">Signal</keyword>
<dbReference type="Pfam" id="PF18962">
    <property type="entry name" value="Por_Secre_tail"/>
    <property type="match status" value="1"/>
</dbReference>
<name>A0A444H9M1_9FLAO</name>
<sequence>MKKIITLVWVLCALPFYAQHKVADNVEALVSSNTAFSRFSPLSIDKNAKPKTTVVENATYTTINSEIVKQIADAKPENIEVNIPYDGGVLTVQLYRVDIFKPNFHVDTSEGKNVYYEKGAHYRGILKDDRNSLATFNFFKEEMNGMISTLKLGNLVVDKLRKENNLSEYIVYSDKLLKIKNPFSCGVADTEAVTPKNGNGVNGTLANQQYAVGIYFELDNDLFKQNNSNFNQTSNWITSVFNNMQTLYSNDGINVALSSFFIWQQVDYYATYLTSDANLSNFYIKGFMDGDLNQLVAIDPGGLGGLAYLRGLCGKYASYCDVDLAFQDVPVYSWTVEAMTHEIGHQLGSPHTHACAWNGNNTPIDVCGSQAGYSEGCDEGDVPYEDGGTIMSYCHLVPGVGVNLLNGFGQQPRDLMMNFINSRTCLEPLSLDEIAFVDFSYYPNPSTGLVTITSGTNIEGISVYNVAGQLLISKKVNASETTIDLSSFASGIYFVKAVNGAKEVNFRIVKQD</sequence>
<dbReference type="PANTHER" id="PTHR11905:SF159">
    <property type="entry name" value="ADAM METALLOPROTEASE"/>
    <property type="match status" value="1"/>
</dbReference>
<dbReference type="PANTHER" id="PTHR11905">
    <property type="entry name" value="ADAM A DISINTEGRIN AND METALLOPROTEASE DOMAIN"/>
    <property type="match status" value="1"/>
</dbReference>
<proteinExistence type="predicted"/>
<dbReference type="RefSeq" id="WP_128389917.1">
    <property type="nucleotide sequence ID" value="NZ_SBII01000007.1"/>
</dbReference>
<evidence type="ECO:0000313" key="4">
    <source>
        <dbReference type="EMBL" id="RWW99958.1"/>
    </source>
</evidence>
<dbReference type="NCBIfam" id="TIGR04183">
    <property type="entry name" value="Por_Secre_tail"/>
    <property type="match status" value="1"/>
</dbReference>
<dbReference type="Proteomes" id="UP000287527">
    <property type="component" value="Unassembled WGS sequence"/>
</dbReference>
<evidence type="ECO:0000313" key="5">
    <source>
        <dbReference type="Proteomes" id="UP000287527"/>
    </source>
</evidence>
<protein>
    <submittedName>
        <fullName evidence="4">T9SS type A sorting domain-containing protein</fullName>
    </submittedName>
</protein>
<dbReference type="EMBL" id="SBII01000007">
    <property type="protein sequence ID" value="RWW99958.1"/>
    <property type="molecule type" value="Genomic_DNA"/>
</dbReference>
<dbReference type="GO" id="GO:0004222">
    <property type="term" value="F:metalloendopeptidase activity"/>
    <property type="evidence" value="ECO:0007669"/>
    <property type="project" value="InterPro"/>
</dbReference>